<organism evidence="2 3">
    <name type="scientific">Araneus ventricosus</name>
    <name type="common">Orbweaver spider</name>
    <name type="synonym">Epeira ventricosa</name>
    <dbReference type="NCBI Taxonomy" id="182803"/>
    <lineage>
        <taxon>Eukaryota</taxon>
        <taxon>Metazoa</taxon>
        <taxon>Ecdysozoa</taxon>
        <taxon>Arthropoda</taxon>
        <taxon>Chelicerata</taxon>
        <taxon>Arachnida</taxon>
        <taxon>Araneae</taxon>
        <taxon>Araneomorphae</taxon>
        <taxon>Entelegynae</taxon>
        <taxon>Araneoidea</taxon>
        <taxon>Araneidae</taxon>
        <taxon>Araneus</taxon>
    </lineage>
</organism>
<comment type="caution">
    <text evidence="2">The sequence shown here is derived from an EMBL/GenBank/DDBJ whole genome shotgun (WGS) entry which is preliminary data.</text>
</comment>
<dbReference type="EMBL" id="BGPR01028406">
    <property type="protein sequence ID" value="GBN99548.1"/>
    <property type="molecule type" value="Genomic_DNA"/>
</dbReference>
<name>A0A4Y2TG03_ARAVE</name>
<dbReference type="AlphaFoldDB" id="A0A4Y2TG03"/>
<evidence type="ECO:0000313" key="3">
    <source>
        <dbReference type="Proteomes" id="UP000499080"/>
    </source>
</evidence>
<accession>A0A4Y2TG03</accession>
<evidence type="ECO:0000256" key="1">
    <source>
        <dbReference type="SAM" id="Phobius"/>
    </source>
</evidence>
<keyword evidence="1" id="KW-1133">Transmembrane helix</keyword>
<reference evidence="2 3" key="1">
    <citation type="journal article" date="2019" name="Sci. Rep.">
        <title>Orb-weaving spider Araneus ventricosus genome elucidates the spidroin gene catalogue.</title>
        <authorList>
            <person name="Kono N."/>
            <person name="Nakamura H."/>
            <person name="Ohtoshi R."/>
            <person name="Moran D.A.P."/>
            <person name="Shinohara A."/>
            <person name="Yoshida Y."/>
            <person name="Fujiwara M."/>
            <person name="Mori M."/>
            <person name="Tomita M."/>
            <person name="Arakawa K."/>
        </authorList>
    </citation>
    <scope>NUCLEOTIDE SEQUENCE [LARGE SCALE GENOMIC DNA]</scope>
</reference>
<evidence type="ECO:0000313" key="2">
    <source>
        <dbReference type="EMBL" id="GBN99548.1"/>
    </source>
</evidence>
<dbReference type="Proteomes" id="UP000499080">
    <property type="component" value="Unassembled WGS sequence"/>
</dbReference>
<keyword evidence="1" id="KW-0812">Transmembrane</keyword>
<gene>
    <name evidence="2" type="ORF">AVEN_48123_1</name>
</gene>
<feature type="non-terminal residue" evidence="2">
    <location>
        <position position="1"/>
    </location>
</feature>
<keyword evidence="3" id="KW-1185">Reference proteome</keyword>
<protein>
    <submittedName>
        <fullName evidence="2">Uncharacterized protein</fullName>
    </submittedName>
</protein>
<sequence>LSDKEILIGMCLFLSLVAILRSGLAELVLAATMRLRRMPTNHPAKGMFLTLSPNSDLAFLRRNFK</sequence>
<proteinExistence type="predicted"/>
<keyword evidence="1" id="KW-0472">Membrane</keyword>
<feature type="transmembrane region" description="Helical" evidence="1">
    <location>
        <begin position="6"/>
        <end position="29"/>
    </location>
</feature>